<dbReference type="Proteomes" id="UP001552299">
    <property type="component" value="Unassembled WGS sequence"/>
</dbReference>
<dbReference type="GO" id="GO:0032259">
    <property type="term" value="P:methylation"/>
    <property type="evidence" value="ECO:0007669"/>
    <property type="project" value="UniProtKB-KW"/>
</dbReference>
<evidence type="ECO:0000256" key="2">
    <source>
        <dbReference type="ARBA" id="ARBA00022603"/>
    </source>
</evidence>
<dbReference type="PANTHER" id="PTHR13563:SF13">
    <property type="entry name" value="TRNA METHYLTRANSFERASE 10 HOMOLOG A"/>
    <property type="match status" value="1"/>
</dbReference>
<comment type="catalytic activity">
    <reaction evidence="5">
        <text>guanosine(9) in tRNA + S-adenosyl-L-methionine = N(1)-methylguanosine(9) in tRNA + S-adenosyl-L-homocysteine + H(+)</text>
        <dbReference type="Rhea" id="RHEA:43156"/>
        <dbReference type="Rhea" id="RHEA-COMP:10367"/>
        <dbReference type="Rhea" id="RHEA-COMP:10368"/>
        <dbReference type="ChEBI" id="CHEBI:15378"/>
        <dbReference type="ChEBI" id="CHEBI:57856"/>
        <dbReference type="ChEBI" id="CHEBI:59789"/>
        <dbReference type="ChEBI" id="CHEBI:73542"/>
        <dbReference type="ChEBI" id="CHEBI:74269"/>
        <dbReference type="EC" id="2.1.1.221"/>
    </reaction>
</comment>
<feature type="region of interest" description="Disordered" evidence="6">
    <location>
        <begin position="76"/>
        <end position="98"/>
    </location>
</feature>
<dbReference type="PROSITE" id="PS51675">
    <property type="entry name" value="SAM_MT_TRM10"/>
    <property type="match status" value="1"/>
</dbReference>
<evidence type="ECO:0000313" key="8">
    <source>
        <dbReference type="EMBL" id="KAL0919193.1"/>
    </source>
</evidence>
<gene>
    <name evidence="8" type="ORF">M5K25_011272</name>
</gene>
<accession>A0ABD0V3F4</accession>
<evidence type="ECO:0000256" key="5">
    <source>
        <dbReference type="ARBA" id="ARBA00048434"/>
    </source>
</evidence>
<dbReference type="EMBL" id="JANQDX010000009">
    <property type="protein sequence ID" value="KAL0919193.1"/>
    <property type="molecule type" value="Genomic_DNA"/>
</dbReference>
<keyword evidence="2" id="KW-0489">Methyltransferase</keyword>
<dbReference type="EC" id="2.1.1.221" evidence="1"/>
<evidence type="ECO:0000256" key="1">
    <source>
        <dbReference type="ARBA" id="ARBA00012797"/>
    </source>
</evidence>
<evidence type="ECO:0000259" key="7">
    <source>
        <dbReference type="PROSITE" id="PS51675"/>
    </source>
</evidence>
<organism evidence="8 9">
    <name type="scientific">Dendrobium thyrsiflorum</name>
    <name type="common">Pinecone-like raceme dendrobium</name>
    <name type="synonym">Orchid</name>
    <dbReference type="NCBI Taxonomy" id="117978"/>
    <lineage>
        <taxon>Eukaryota</taxon>
        <taxon>Viridiplantae</taxon>
        <taxon>Streptophyta</taxon>
        <taxon>Embryophyta</taxon>
        <taxon>Tracheophyta</taxon>
        <taxon>Spermatophyta</taxon>
        <taxon>Magnoliopsida</taxon>
        <taxon>Liliopsida</taxon>
        <taxon>Asparagales</taxon>
        <taxon>Orchidaceae</taxon>
        <taxon>Epidendroideae</taxon>
        <taxon>Malaxideae</taxon>
        <taxon>Dendrobiinae</taxon>
        <taxon>Dendrobium</taxon>
    </lineage>
</organism>
<dbReference type="PANTHER" id="PTHR13563">
    <property type="entry name" value="TRNA (GUANINE-9-) METHYLTRANSFERASE"/>
    <property type="match status" value="1"/>
</dbReference>
<sequence length="351" mass="40864">MLEATEDNEPIAAAGEAASISKSARKRLLKQQRLQERKIERKAAEKERRREDLERRRREWEEKLADKTEEERTRLVESRKETRRERMEKRTEERSKRAERLRTAAVVGQKVVLDLEFSDLMSPSEIQSLAHQIMYCYAVNGKCEYPAHLWLTECNGKIGSQLQRLPGYDKWIIEKENRPYIEVFQDHKEKLIYLTADAETTLEELDTNRIYIIGGLVDRNRWKGITMKKANEQGIQTAKLPIGNYIKLASSQVLTVNQVVEILLKFVETRDWKNAFFTVIPQRKRGAVEIEGDDTIDVAKIEKECNEEGLEADAEEEVEEEYTDNDAIRAKKQRSESKTEETDNKSLCQLG</sequence>
<evidence type="ECO:0000313" key="9">
    <source>
        <dbReference type="Proteomes" id="UP001552299"/>
    </source>
</evidence>
<feature type="region of interest" description="Disordered" evidence="6">
    <location>
        <begin position="35"/>
        <end position="64"/>
    </location>
</feature>
<comment type="caution">
    <text evidence="8">The sequence shown here is derived from an EMBL/GenBank/DDBJ whole genome shotgun (WGS) entry which is preliminary data.</text>
</comment>
<evidence type="ECO:0000256" key="4">
    <source>
        <dbReference type="ARBA" id="ARBA00022691"/>
    </source>
</evidence>
<evidence type="ECO:0000256" key="6">
    <source>
        <dbReference type="SAM" id="MobiDB-lite"/>
    </source>
</evidence>
<dbReference type="GO" id="GO:0052905">
    <property type="term" value="F:tRNA (guanosine(9)-N1)-methyltransferase activity"/>
    <property type="evidence" value="ECO:0007669"/>
    <property type="project" value="UniProtKB-EC"/>
</dbReference>
<feature type="region of interest" description="Disordered" evidence="6">
    <location>
        <begin position="1"/>
        <end position="22"/>
    </location>
</feature>
<keyword evidence="9" id="KW-1185">Reference proteome</keyword>
<keyword evidence="3" id="KW-0808">Transferase</keyword>
<reference evidence="8 9" key="1">
    <citation type="journal article" date="2024" name="Plant Biotechnol. J.">
        <title>Dendrobium thyrsiflorum genome and its molecular insights into genes involved in important horticultural traits.</title>
        <authorList>
            <person name="Chen B."/>
            <person name="Wang J.Y."/>
            <person name="Zheng P.J."/>
            <person name="Li K.L."/>
            <person name="Liang Y.M."/>
            <person name="Chen X.F."/>
            <person name="Zhang C."/>
            <person name="Zhao X."/>
            <person name="He X."/>
            <person name="Zhang G.Q."/>
            <person name="Liu Z.J."/>
            <person name="Xu Q."/>
        </authorList>
    </citation>
    <scope>NUCLEOTIDE SEQUENCE [LARGE SCALE GENOMIC DNA]</scope>
    <source>
        <strain evidence="8">GZMU011</strain>
    </source>
</reference>
<evidence type="ECO:0000256" key="3">
    <source>
        <dbReference type="ARBA" id="ARBA00022679"/>
    </source>
</evidence>
<name>A0ABD0V3F4_DENTH</name>
<dbReference type="CDD" id="cd18089">
    <property type="entry name" value="SPOUT_Trm10-like"/>
    <property type="match status" value="1"/>
</dbReference>
<feature type="compositionally biased region" description="Acidic residues" evidence="6">
    <location>
        <begin position="307"/>
        <end position="324"/>
    </location>
</feature>
<proteinExistence type="predicted"/>
<dbReference type="InterPro" id="IPR007356">
    <property type="entry name" value="tRNA_m1G_MeTrfase_euk"/>
</dbReference>
<dbReference type="InterPro" id="IPR038459">
    <property type="entry name" value="MT_TRM10-typ_sf"/>
</dbReference>
<dbReference type="Gene3D" id="3.40.1280.30">
    <property type="match status" value="1"/>
</dbReference>
<dbReference type="InterPro" id="IPR028564">
    <property type="entry name" value="MT_TRM10-typ"/>
</dbReference>
<feature type="domain" description="SAM-dependent MTase TRM10-type" evidence="7">
    <location>
        <begin position="97"/>
        <end position="287"/>
    </location>
</feature>
<feature type="compositionally biased region" description="Basic and acidic residues" evidence="6">
    <location>
        <begin position="326"/>
        <end position="344"/>
    </location>
</feature>
<dbReference type="AlphaFoldDB" id="A0ABD0V3F4"/>
<protein>
    <recommendedName>
        <fullName evidence="1">tRNA (guanine(9)-N(1))-methyltransferase</fullName>
        <ecNumber evidence="1">2.1.1.221</ecNumber>
    </recommendedName>
</protein>
<feature type="region of interest" description="Disordered" evidence="6">
    <location>
        <begin position="307"/>
        <end position="351"/>
    </location>
</feature>
<keyword evidence="4" id="KW-0949">S-adenosyl-L-methionine</keyword>